<dbReference type="KEGG" id="dsq:DICSQDRAFT_174937"/>
<protein>
    <recommendedName>
        <fullName evidence="2">Fungal-type protein kinase domain-containing protein</fullName>
    </recommendedName>
</protein>
<accession>R7SJU1</accession>
<dbReference type="SUPFAM" id="SSF56112">
    <property type="entry name" value="Protein kinase-like (PK-like)"/>
    <property type="match status" value="1"/>
</dbReference>
<name>R7SJU1_DICSQ</name>
<evidence type="ECO:0000256" key="1">
    <source>
        <dbReference type="SAM" id="MobiDB-lite"/>
    </source>
</evidence>
<organism evidence="3 4">
    <name type="scientific">Dichomitus squalens (strain LYAD-421)</name>
    <name type="common">Western red white-rot fungus</name>
    <dbReference type="NCBI Taxonomy" id="732165"/>
    <lineage>
        <taxon>Eukaryota</taxon>
        <taxon>Fungi</taxon>
        <taxon>Dikarya</taxon>
        <taxon>Basidiomycota</taxon>
        <taxon>Agaricomycotina</taxon>
        <taxon>Agaricomycetes</taxon>
        <taxon>Polyporales</taxon>
        <taxon>Polyporaceae</taxon>
        <taxon>Dichomitus</taxon>
    </lineage>
</organism>
<dbReference type="RefSeq" id="XP_007370863.1">
    <property type="nucleotide sequence ID" value="XM_007370801.1"/>
</dbReference>
<dbReference type="PANTHER" id="PTHR38248">
    <property type="entry name" value="FUNK1 6"/>
    <property type="match status" value="1"/>
</dbReference>
<evidence type="ECO:0000313" key="4">
    <source>
        <dbReference type="Proteomes" id="UP000053319"/>
    </source>
</evidence>
<proteinExistence type="predicted"/>
<dbReference type="AlphaFoldDB" id="R7SJU1"/>
<evidence type="ECO:0000313" key="3">
    <source>
        <dbReference type="EMBL" id="EJF56421.1"/>
    </source>
</evidence>
<feature type="region of interest" description="Disordered" evidence="1">
    <location>
        <begin position="706"/>
        <end position="763"/>
    </location>
</feature>
<dbReference type="HOGENOM" id="CLU_006410_3_0_1"/>
<dbReference type="InterPro" id="IPR040976">
    <property type="entry name" value="Pkinase_fungal"/>
</dbReference>
<feature type="compositionally biased region" description="Low complexity" evidence="1">
    <location>
        <begin position="311"/>
        <end position="336"/>
    </location>
</feature>
<reference evidence="3 4" key="1">
    <citation type="journal article" date="2012" name="Science">
        <title>The Paleozoic origin of enzymatic lignin decomposition reconstructed from 31 fungal genomes.</title>
        <authorList>
            <person name="Floudas D."/>
            <person name="Binder M."/>
            <person name="Riley R."/>
            <person name="Barry K."/>
            <person name="Blanchette R.A."/>
            <person name="Henrissat B."/>
            <person name="Martinez A.T."/>
            <person name="Otillar R."/>
            <person name="Spatafora J.W."/>
            <person name="Yadav J.S."/>
            <person name="Aerts A."/>
            <person name="Benoit I."/>
            <person name="Boyd A."/>
            <person name="Carlson A."/>
            <person name="Copeland A."/>
            <person name="Coutinho P.M."/>
            <person name="de Vries R.P."/>
            <person name="Ferreira P."/>
            <person name="Findley K."/>
            <person name="Foster B."/>
            <person name="Gaskell J."/>
            <person name="Glotzer D."/>
            <person name="Gorecki P."/>
            <person name="Heitman J."/>
            <person name="Hesse C."/>
            <person name="Hori C."/>
            <person name="Igarashi K."/>
            <person name="Jurgens J.A."/>
            <person name="Kallen N."/>
            <person name="Kersten P."/>
            <person name="Kohler A."/>
            <person name="Kuees U."/>
            <person name="Kumar T.K.A."/>
            <person name="Kuo A."/>
            <person name="LaButti K."/>
            <person name="Larrondo L.F."/>
            <person name="Lindquist E."/>
            <person name="Ling A."/>
            <person name="Lombard V."/>
            <person name="Lucas S."/>
            <person name="Lundell T."/>
            <person name="Martin R."/>
            <person name="McLaughlin D.J."/>
            <person name="Morgenstern I."/>
            <person name="Morin E."/>
            <person name="Murat C."/>
            <person name="Nagy L.G."/>
            <person name="Nolan M."/>
            <person name="Ohm R.A."/>
            <person name="Patyshakuliyeva A."/>
            <person name="Rokas A."/>
            <person name="Ruiz-Duenas F.J."/>
            <person name="Sabat G."/>
            <person name="Salamov A."/>
            <person name="Samejima M."/>
            <person name="Schmutz J."/>
            <person name="Slot J.C."/>
            <person name="St John F."/>
            <person name="Stenlid J."/>
            <person name="Sun H."/>
            <person name="Sun S."/>
            <person name="Syed K."/>
            <person name="Tsang A."/>
            <person name="Wiebenga A."/>
            <person name="Young D."/>
            <person name="Pisabarro A."/>
            <person name="Eastwood D.C."/>
            <person name="Martin F."/>
            <person name="Cullen D."/>
            <person name="Grigoriev I.V."/>
            <person name="Hibbett D.S."/>
        </authorList>
    </citation>
    <scope>NUCLEOTIDE SEQUENCE [LARGE SCALE GENOMIC DNA]</scope>
    <source>
        <strain evidence="3 4">LYAD-421 SS1</strain>
    </source>
</reference>
<evidence type="ECO:0000259" key="2">
    <source>
        <dbReference type="Pfam" id="PF17667"/>
    </source>
</evidence>
<feature type="domain" description="Fungal-type protein kinase" evidence="2">
    <location>
        <begin position="68"/>
        <end position="507"/>
    </location>
</feature>
<dbReference type="GeneID" id="18840050"/>
<feature type="region of interest" description="Disordered" evidence="1">
    <location>
        <begin position="302"/>
        <end position="343"/>
    </location>
</feature>
<dbReference type="Pfam" id="PF17667">
    <property type="entry name" value="Pkinase_fungal"/>
    <property type="match status" value="1"/>
</dbReference>
<dbReference type="Proteomes" id="UP000053319">
    <property type="component" value="Unassembled WGS sequence"/>
</dbReference>
<dbReference type="InterPro" id="IPR011009">
    <property type="entry name" value="Kinase-like_dom_sf"/>
</dbReference>
<dbReference type="PANTHER" id="PTHR38248:SF2">
    <property type="entry name" value="FUNK1 11"/>
    <property type="match status" value="1"/>
</dbReference>
<dbReference type="EMBL" id="JH719472">
    <property type="protein sequence ID" value="EJF56421.1"/>
    <property type="molecule type" value="Genomic_DNA"/>
</dbReference>
<gene>
    <name evidence="3" type="ORF">DICSQDRAFT_174937</name>
</gene>
<sequence length="763" mass="86798">MSRCSRNPCETTSKFNSKLSVAIFSGQHTRTGEPHHWADQVVPVQFARDELGADLFDHCDARDIPEEVEDARKESFSRICAAVEPLFTSQHRVFVFMLFVCGRRFRLLRWDHAGLVTTPSADYYENHSLLCDFLWRVAHLDDTALGFDPSATRVLPGDPDYLRMDLAARHDPSDVDHAERDLHWGELEEPFVFDYVRPFFRASIATEWPRFRLQVSSGEMARKFLVGKPVFMAEDVSGRGTRGYIALDCRTRGFVWLKDTWRLSYVNFEKEGDILSRLNAAGIDGVPTLVCHGDVGNQVTVTGDWRERTHPLPSSTSPSSSKTNMSTSRPSPRSSSLDNRKRKWRDVVDDDVSDSALGEPSPQAAALSRCPLRQHTHCRVAVKEICLPLTEFKNGKQLVKIMLDCLRTHQQAATHPGVRLLHCDVSSGNILIYPRLRETTDGTALVWSGVLTDWELSRRIDEQMPPTATLKDRIGTYQFMSVNLLQRPSEYPKIADELESFLHVMVYNAVRHLHSNCNDPVWWVTTYFNHYAGPGRMHTCGQKSVAIETSGRLNSLSPRGPLLFYSPMDGLCFNALQSFRARYKVMEYEPQAGALPCPFPLRSPPRSFRSPPASGDTHVYDRARSIGIDEKIIAQIEAEWDTWTPPDDSPTVEDRRLAEKLVDHQFMIELFEKVLGNPRWPEHDRITQPRPLSRETKMFTAAGAVAVAEDHKSSTPAEPPRNKRRRTTKTQKNVSRPPRPQETTRRTRSHTRKEALTHPVHAK</sequence>
<dbReference type="Gene3D" id="1.10.510.10">
    <property type="entry name" value="Transferase(Phosphotransferase) domain 1"/>
    <property type="match status" value="1"/>
</dbReference>